<dbReference type="Pfam" id="PF13487">
    <property type="entry name" value="HD_5"/>
    <property type="match status" value="1"/>
</dbReference>
<evidence type="ECO:0000259" key="1">
    <source>
        <dbReference type="PROSITE" id="PS51832"/>
    </source>
</evidence>
<accession>A0A7J0BQX2</accession>
<dbReference type="AlphaFoldDB" id="A0A7J0BQX2"/>
<organism evidence="2 3">
    <name type="scientific">Desulfovibrio psychrotolerans</name>
    <dbReference type="NCBI Taxonomy" id="415242"/>
    <lineage>
        <taxon>Bacteria</taxon>
        <taxon>Pseudomonadati</taxon>
        <taxon>Thermodesulfobacteriota</taxon>
        <taxon>Desulfovibrionia</taxon>
        <taxon>Desulfovibrionales</taxon>
        <taxon>Desulfovibrionaceae</taxon>
        <taxon>Desulfovibrio</taxon>
    </lineage>
</organism>
<dbReference type="Gene3D" id="1.10.3210.10">
    <property type="entry name" value="Hypothetical protein af1432"/>
    <property type="match status" value="2"/>
</dbReference>
<evidence type="ECO:0000313" key="3">
    <source>
        <dbReference type="Proteomes" id="UP000503820"/>
    </source>
</evidence>
<dbReference type="GO" id="GO:0016787">
    <property type="term" value="F:hydrolase activity"/>
    <property type="evidence" value="ECO:0007669"/>
    <property type="project" value="UniProtKB-KW"/>
</dbReference>
<dbReference type="SUPFAM" id="SSF109604">
    <property type="entry name" value="HD-domain/PDEase-like"/>
    <property type="match status" value="2"/>
</dbReference>
<dbReference type="RefSeq" id="WP_174408796.1">
    <property type="nucleotide sequence ID" value="NZ_BLVP01000002.1"/>
</dbReference>
<reference evidence="2 3" key="1">
    <citation type="submission" date="2020-05" db="EMBL/GenBank/DDBJ databases">
        <title>Draft genome sequence of Desulfovibrio psychrotolerans JS1T.</title>
        <authorList>
            <person name="Ueno A."/>
            <person name="Tamazawa S."/>
            <person name="Tamamura S."/>
            <person name="Murakami T."/>
            <person name="Kiyama T."/>
            <person name="Inomata H."/>
            <person name="Amano Y."/>
            <person name="Miyakawa K."/>
            <person name="Tamaki H."/>
            <person name="Naganuma T."/>
            <person name="Kaneko K."/>
        </authorList>
    </citation>
    <scope>NUCLEOTIDE SEQUENCE [LARGE SCALE GENOMIC DNA]</scope>
    <source>
        <strain evidence="2 3">JS1</strain>
    </source>
</reference>
<dbReference type="PROSITE" id="PS51832">
    <property type="entry name" value="HD_GYP"/>
    <property type="match status" value="1"/>
</dbReference>
<name>A0A7J0BQX2_9BACT</name>
<feature type="domain" description="HD-GYP" evidence="1">
    <location>
        <begin position="204"/>
        <end position="400"/>
    </location>
</feature>
<dbReference type="SMART" id="SM00471">
    <property type="entry name" value="HDc"/>
    <property type="match status" value="2"/>
</dbReference>
<keyword evidence="2" id="KW-0378">Hydrolase</keyword>
<comment type="caution">
    <text evidence="2">The sequence shown here is derived from an EMBL/GenBank/DDBJ whole genome shotgun (WGS) entry which is preliminary data.</text>
</comment>
<dbReference type="InterPro" id="IPR037522">
    <property type="entry name" value="HD_GYP_dom"/>
</dbReference>
<sequence>MQVRLIDLMGVLSRALDLVSRMLGNHHVHVGFLAARFAGRLGMDAATQRDVLLAGMVHDAGAIALHTALESLAFERDLYTHARAGQLLLDNCPGFEGVSWMVGEHHTPWDVLRERDSGSLGLGANIINAADFVDVRLRRHKPYAVQFADVAASAKREAGRLLNPDCVEVFRELVAEHGALDGLYAPASHLYTDAEERMEQEYLGCEDVVRLCSPFAQVIDFRSRFTATHSRGVAVVAEDLARAVDFSLTEQRTMHVAGLLHDIGKLAVPGSILEKPSALEDAEFAVMREHARISGEILGNVAGLELVCQWAGQHHERLDGTGYPFGLRGEAISLGARIIQVADVFTAITEDRPYREGMRPEAAAALLRRQADARVLDPEIVCLLLERMDDLNCAREREQQKARDEFERFSGGLRNLRH</sequence>
<dbReference type="EMBL" id="BLVP01000002">
    <property type="protein sequence ID" value="GFM36116.1"/>
    <property type="molecule type" value="Genomic_DNA"/>
</dbReference>
<dbReference type="InterPro" id="IPR006674">
    <property type="entry name" value="HD_domain"/>
</dbReference>
<dbReference type="PANTHER" id="PTHR43155">
    <property type="entry name" value="CYCLIC DI-GMP PHOSPHODIESTERASE PA4108-RELATED"/>
    <property type="match status" value="1"/>
</dbReference>
<protein>
    <submittedName>
        <fullName evidence="2">HD family phosphohydrolase</fullName>
    </submittedName>
</protein>
<dbReference type="Pfam" id="PF01966">
    <property type="entry name" value="HD"/>
    <property type="match status" value="1"/>
</dbReference>
<proteinExistence type="predicted"/>
<dbReference type="InterPro" id="IPR003607">
    <property type="entry name" value="HD/PDEase_dom"/>
</dbReference>
<keyword evidence="3" id="KW-1185">Reference proteome</keyword>
<evidence type="ECO:0000313" key="2">
    <source>
        <dbReference type="EMBL" id="GFM36116.1"/>
    </source>
</evidence>
<dbReference type="Proteomes" id="UP000503820">
    <property type="component" value="Unassembled WGS sequence"/>
</dbReference>
<gene>
    <name evidence="2" type="ORF">DSM19430T_08000</name>
</gene>
<dbReference type="CDD" id="cd00077">
    <property type="entry name" value="HDc"/>
    <property type="match status" value="2"/>
</dbReference>